<evidence type="ECO:0000313" key="1">
    <source>
        <dbReference type="EMBL" id="KAG2381293.1"/>
    </source>
</evidence>
<dbReference type="AlphaFoldDB" id="A0AA88GMG4"/>
<dbReference type="RefSeq" id="XP_044546973.1">
    <property type="nucleotide sequence ID" value="XM_044696125.1"/>
</dbReference>
<reference evidence="1 2" key="1">
    <citation type="journal article" date="2018" name="BMC Genomics">
        <title>The genome of Naegleria lovaniensis, the basis for a comparative approach to unravel pathogenicity factors of the human pathogenic amoeba N. fowleri.</title>
        <authorList>
            <person name="Liechti N."/>
            <person name="Schurch N."/>
            <person name="Bruggmann R."/>
            <person name="Wittwer M."/>
        </authorList>
    </citation>
    <scope>NUCLEOTIDE SEQUENCE [LARGE SCALE GENOMIC DNA]</scope>
    <source>
        <strain evidence="1 2">ATCC 30569</strain>
    </source>
</reference>
<gene>
    <name evidence="1" type="ORF">C9374_006282</name>
</gene>
<dbReference type="GeneID" id="68098736"/>
<keyword evidence="2" id="KW-1185">Reference proteome</keyword>
<accession>A0AA88GMG4</accession>
<name>A0AA88GMG4_NAELO</name>
<dbReference type="EMBL" id="PYSW02000027">
    <property type="protein sequence ID" value="KAG2381293.1"/>
    <property type="molecule type" value="Genomic_DNA"/>
</dbReference>
<comment type="caution">
    <text evidence="1">The sequence shown here is derived from an EMBL/GenBank/DDBJ whole genome shotgun (WGS) entry which is preliminary data.</text>
</comment>
<organism evidence="1 2">
    <name type="scientific">Naegleria lovaniensis</name>
    <name type="common">Amoeba</name>
    <dbReference type="NCBI Taxonomy" id="51637"/>
    <lineage>
        <taxon>Eukaryota</taxon>
        <taxon>Discoba</taxon>
        <taxon>Heterolobosea</taxon>
        <taxon>Tetramitia</taxon>
        <taxon>Eutetramitia</taxon>
        <taxon>Vahlkampfiidae</taxon>
        <taxon>Naegleria</taxon>
    </lineage>
</organism>
<evidence type="ECO:0000313" key="2">
    <source>
        <dbReference type="Proteomes" id="UP000816034"/>
    </source>
</evidence>
<proteinExistence type="predicted"/>
<sequence>MSESNENAITSSLETSPTRIEFSCLGSNYSISERVVEMKTIESSSLQRPWTISEIHWDQLPKFKKKQKLEYGMLLDDYCEWVKELEKTCSLDFKIAISDWDYCVKKLENQFLQLEMKTRQFFSNLSIYRGGDIEKQFYQLLEVVQKLCKITTLFMEERMSGDLLVSKVNQSMMQGQPLQSSKNSEKELSLPTHVQLIEQILEEHVARVMSRIDQFEQVKKFEFDSNVTLLQRVEKYSL</sequence>
<dbReference type="Proteomes" id="UP000816034">
    <property type="component" value="Unassembled WGS sequence"/>
</dbReference>
<protein>
    <submittedName>
        <fullName evidence="1">Uncharacterized protein</fullName>
    </submittedName>
</protein>